<dbReference type="EMBL" id="CP022129">
    <property type="protein sequence ID" value="ASF47836.1"/>
    <property type="molecule type" value="Genomic_DNA"/>
</dbReference>
<keyword evidence="7" id="KW-1185">Reference proteome</keyword>
<evidence type="ECO:0000256" key="2">
    <source>
        <dbReference type="ARBA" id="ARBA00010610"/>
    </source>
</evidence>
<protein>
    <submittedName>
        <fullName evidence="6">Histidine biosynthesis protein</fullName>
    </submittedName>
</protein>
<dbReference type="GO" id="GO:0003681">
    <property type="term" value="F:bent DNA binding"/>
    <property type="evidence" value="ECO:0007669"/>
    <property type="project" value="TreeGrafter"/>
</dbReference>
<dbReference type="Proteomes" id="UP000197019">
    <property type="component" value="Chromosome"/>
</dbReference>
<dbReference type="RefSeq" id="WP_088620706.1">
    <property type="nucleotide sequence ID" value="NZ_CP022129.1"/>
</dbReference>
<comment type="similarity">
    <text evidence="2">Belongs to the histone-like protein H-NS family.</text>
</comment>
<dbReference type="Gene3D" id="4.10.430.10">
    <property type="entry name" value="Histone-like protein H-NS, C-terminal domain"/>
    <property type="match status" value="1"/>
</dbReference>
<keyword evidence="4" id="KW-0238">DNA-binding</keyword>
<dbReference type="GO" id="GO:0009295">
    <property type="term" value="C:nucleoid"/>
    <property type="evidence" value="ECO:0007669"/>
    <property type="project" value="UniProtKB-SubCell"/>
</dbReference>
<accession>A0A1Z4C2R9</accession>
<dbReference type="OrthoDB" id="5297879at2"/>
<evidence type="ECO:0000259" key="5">
    <source>
        <dbReference type="SMART" id="SM00528"/>
    </source>
</evidence>
<organism evidence="6 7">
    <name type="scientific">Methylovulum psychrotolerans</name>
    <dbReference type="NCBI Taxonomy" id="1704499"/>
    <lineage>
        <taxon>Bacteria</taxon>
        <taxon>Pseudomonadati</taxon>
        <taxon>Pseudomonadota</taxon>
        <taxon>Gammaproteobacteria</taxon>
        <taxon>Methylococcales</taxon>
        <taxon>Methylococcaceae</taxon>
        <taxon>Methylovulum</taxon>
    </lineage>
</organism>
<dbReference type="Pfam" id="PF00816">
    <property type="entry name" value="Histone_HNS"/>
    <property type="match status" value="1"/>
</dbReference>
<dbReference type="AlphaFoldDB" id="A0A1Z4C2R9"/>
<dbReference type="PANTHER" id="PTHR38097:SF2">
    <property type="entry name" value="DNA-BINDING PROTEIN STPA"/>
    <property type="match status" value="1"/>
</dbReference>
<dbReference type="PANTHER" id="PTHR38097">
    <property type="match status" value="1"/>
</dbReference>
<name>A0A1Z4C2R9_9GAMM</name>
<dbReference type="InterPro" id="IPR027444">
    <property type="entry name" value="H-NS_C_dom"/>
</dbReference>
<dbReference type="GO" id="GO:0000976">
    <property type="term" value="F:transcription cis-regulatory region binding"/>
    <property type="evidence" value="ECO:0007669"/>
    <property type="project" value="TreeGrafter"/>
</dbReference>
<reference evidence="6 7" key="1">
    <citation type="submission" date="2017-06" db="EMBL/GenBank/DDBJ databases">
        <title>Genome Sequencing of the methanotroph Methylovulum psychrotolerants str. HV10-M2 isolated from a high-altitude environment.</title>
        <authorList>
            <person name="Mateos-Rivera A."/>
        </authorList>
    </citation>
    <scope>NUCLEOTIDE SEQUENCE [LARGE SCALE GENOMIC DNA]</scope>
    <source>
        <strain evidence="6 7">HV10_M2</strain>
    </source>
</reference>
<keyword evidence="3" id="KW-0963">Cytoplasm</keyword>
<dbReference type="GO" id="GO:0003680">
    <property type="term" value="F:minor groove of adenine-thymine-rich DNA binding"/>
    <property type="evidence" value="ECO:0007669"/>
    <property type="project" value="TreeGrafter"/>
</dbReference>
<evidence type="ECO:0000256" key="3">
    <source>
        <dbReference type="ARBA" id="ARBA00022490"/>
    </source>
</evidence>
<dbReference type="SMART" id="SM00528">
    <property type="entry name" value="HNS"/>
    <property type="match status" value="1"/>
</dbReference>
<feature type="domain" description="DNA-binding protein H-NS-like C-terminal" evidence="5">
    <location>
        <begin position="71"/>
        <end position="116"/>
    </location>
</feature>
<proteinExistence type="inferred from homology"/>
<evidence type="ECO:0000313" key="6">
    <source>
        <dbReference type="EMBL" id="ASF47836.1"/>
    </source>
</evidence>
<dbReference type="SUPFAM" id="SSF81273">
    <property type="entry name" value="H-NS histone-like proteins"/>
    <property type="match status" value="1"/>
</dbReference>
<gene>
    <name evidence="6" type="ORF">CEK71_18165</name>
</gene>
<dbReference type="GO" id="GO:0001217">
    <property type="term" value="F:DNA-binding transcription repressor activity"/>
    <property type="evidence" value="ECO:0007669"/>
    <property type="project" value="TreeGrafter"/>
</dbReference>
<sequence length="116" mass="13268">MSEFELNKITVEELVNRPLKDLLAFQEKLNKAVENRKEKDKREVYDKIQSLALEAGFSLADLLTHVPSEKNLKKATAKVKYRNPDNKDEGWTGKGRKPAWLITQLGAGRKLEEFAV</sequence>
<evidence type="ECO:0000313" key="7">
    <source>
        <dbReference type="Proteomes" id="UP000197019"/>
    </source>
</evidence>
<dbReference type="GO" id="GO:0005829">
    <property type="term" value="C:cytosol"/>
    <property type="evidence" value="ECO:0007669"/>
    <property type="project" value="TreeGrafter"/>
</dbReference>
<dbReference type="InterPro" id="IPR037150">
    <property type="entry name" value="H-NS_C_dom_sf"/>
</dbReference>
<evidence type="ECO:0000256" key="1">
    <source>
        <dbReference type="ARBA" id="ARBA00004453"/>
    </source>
</evidence>
<comment type="subcellular location">
    <subcellularLocation>
        <location evidence="1">Cytoplasm</location>
        <location evidence="1">Nucleoid</location>
    </subcellularLocation>
</comment>
<evidence type="ECO:0000256" key="4">
    <source>
        <dbReference type="ARBA" id="ARBA00023125"/>
    </source>
</evidence>
<dbReference type="GO" id="GO:0032993">
    <property type="term" value="C:protein-DNA complex"/>
    <property type="evidence" value="ECO:0007669"/>
    <property type="project" value="TreeGrafter"/>
</dbReference>
<dbReference type="KEGG" id="mpsy:CEK71_18165"/>